<evidence type="ECO:0000256" key="1">
    <source>
        <dbReference type="SAM" id="MobiDB-lite"/>
    </source>
</evidence>
<sequence length="87" mass="9359">MWGWRWEWRWGWGWGCGLESEGLEREAWNVRDAKPSPACGGGLGGGAATGGVSLALRLTHPVGISDMARPCPLPSPPPQRERGHAAL</sequence>
<name>A0A917BLS3_9HYPH</name>
<accession>A0A917BLS3</accession>
<dbReference type="EMBL" id="BMCT01000001">
    <property type="protein sequence ID" value="GGF48968.1"/>
    <property type="molecule type" value="Genomic_DNA"/>
</dbReference>
<reference evidence="2" key="2">
    <citation type="submission" date="2020-09" db="EMBL/GenBank/DDBJ databases">
        <authorList>
            <person name="Sun Q."/>
            <person name="Sedlacek I."/>
        </authorList>
    </citation>
    <scope>NUCLEOTIDE SEQUENCE</scope>
    <source>
        <strain evidence="2">CCM 7897</strain>
    </source>
</reference>
<gene>
    <name evidence="2" type="ORF">GCM10007301_05260</name>
</gene>
<evidence type="ECO:0000313" key="2">
    <source>
        <dbReference type="EMBL" id="GGF48968.1"/>
    </source>
</evidence>
<dbReference type="Proteomes" id="UP000606044">
    <property type="component" value="Unassembled WGS sequence"/>
</dbReference>
<organism evidence="2 3">
    <name type="scientific">Azorhizobium oxalatiphilum</name>
    <dbReference type="NCBI Taxonomy" id="980631"/>
    <lineage>
        <taxon>Bacteria</taxon>
        <taxon>Pseudomonadati</taxon>
        <taxon>Pseudomonadota</taxon>
        <taxon>Alphaproteobacteria</taxon>
        <taxon>Hyphomicrobiales</taxon>
        <taxon>Xanthobacteraceae</taxon>
        <taxon>Azorhizobium</taxon>
    </lineage>
</organism>
<dbReference type="AlphaFoldDB" id="A0A917BLS3"/>
<reference evidence="2" key="1">
    <citation type="journal article" date="2014" name="Int. J. Syst. Evol. Microbiol.">
        <title>Complete genome sequence of Corynebacterium casei LMG S-19264T (=DSM 44701T), isolated from a smear-ripened cheese.</title>
        <authorList>
            <consortium name="US DOE Joint Genome Institute (JGI-PGF)"/>
            <person name="Walter F."/>
            <person name="Albersmeier A."/>
            <person name="Kalinowski J."/>
            <person name="Ruckert C."/>
        </authorList>
    </citation>
    <scope>NUCLEOTIDE SEQUENCE</scope>
    <source>
        <strain evidence="2">CCM 7897</strain>
    </source>
</reference>
<comment type="caution">
    <text evidence="2">The sequence shown here is derived from an EMBL/GenBank/DDBJ whole genome shotgun (WGS) entry which is preliminary data.</text>
</comment>
<protein>
    <submittedName>
        <fullName evidence="2">Uncharacterized protein</fullName>
    </submittedName>
</protein>
<feature type="region of interest" description="Disordered" evidence="1">
    <location>
        <begin position="67"/>
        <end position="87"/>
    </location>
</feature>
<proteinExistence type="predicted"/>
<keyword evidence="3" id="KW-1185">Reference proteome</keyword>
<evidence type="ECO:0000313" key="3">
    <source>
        <dbReference type="Proteomes" id="UP000606044"/>
    </source>
</evidence>